<dbReference type="RefSeq" id="WP_142260657.1">
    <property type="nucleotide sequence ID" value="NZ_BMPV01000005.1"/>
</dbReference>
<dbReference type="AlphaFoldDB" id="A0A543J1Z7"/>
<accession>A0A543J1Z7</accession>
<feature type="compositionally biased region" description="Pro residues" evidence="5">
    <location>
        <begin position="270"/>
        <end position="281"/>
    </location>
</feature>
<feature type="transmembrane region" description="Helical" evidence="6">
    <location>
        <begin position="55"/>
        <end position="74"/>
    </location>
</feature>
<evidence type="ECO:0000259" key="7">
    <source>
        <dbReference type="Pfam" id="PF06271"/>
    </source>
</evidence>
<reference evidence="8 9" key="1">
    <citation type="submission" date="2019-06" db="EMBL/GenBank/DDBJ databases">
        <title>Sequencing the genomes of 1000 actinobacteria strains.</title>
        <authorList>
            <person name="Klenk H.-P."/>
        </authorList>
    </citation>
    <scope>NUCLEOTIDE SEQUENCE [LARGE SCALE GENOMIC DNA]</scope>
    <source>
        <strain evidence="8 9">DSM 43186</strain>
    </source>
</reference>
<feature type="transmembrane region" description="Helical" evidence="6">
    <location>
        <begin position="106"/>
        <end position="131"/>
    </location>
</feature>
<evidence type="ECO:0000256" key="3">
    <source>
        <dbReference type="ARBA" id="ARBA00022989"/>
    </source>
</evidence>
<dbReference type="PANTHER" id="PTHR38480:SF1">
    <property type="entry name" value="SLR0254 PROTEIN"/>
    <property type="match status" value="1"/>
</dbReference>
<gene>
    <name evidence="8" type="ORF">FHX40_3581</name>
</gene>
<dbReference type="OrthoDB" id="9787732at2"/>
<dbReference type="InterPro" id="IPR010432">
    <property type="entry name" value="RDD"/>
</dbReference>
<evidence type="ECO:0000256" key="5">
    <source>
        <dbReference type="SAM" id="MobiDB-lite"/>
    </source>
</evidence>
<name>A0A543J1Z7_9ACTN</name>
<dbReference type="PANTHER" id="PTHR38480">
    <property type="entry name" value="SLR0254 PROTEIN"/>
    <property type="match status" value="1"/>
</dbReference>
<feature type="domain" description="RDD" evidence="7">
    <location>
        <begin position="17"/>
        <end position="144"/>
    </location>
</feature>
<evidence type="ECO:0000256" key="2">
    <source>
        <dbReference type="ARBA" id="ARBA00022692"/>
    </source>
</evidence>
<comment type="subcellular location">
    <subcellularLocation>
        <location evidence="1">Membrane</location>
        <topology evidence="1">Multi-pass membrane protein</topology>
    </subcellularLocation>
</comment>
<keyword evidence="9" id="KW-1185">Reference proteome</keyword>
<dbReference type="GO" id="GO:0016020">
    <property type="term" value="C:membrane"/>
    <property type="evidence" value="ECO:0007669"/>
    <property type="project" value="UniProtKB-SubCell"/>
</dbReference>
<evidence type="ECO:0000313" key="9">
    <source>
        <dbReference type="Proteomes" id="UP000319213"/>
    </source>
</evidence>
<comment type="caution">
    <text evidence="8">The sequence shown here is derived from an EMBL/GenBank/DDBJ whole genome shotgun (WGS) entry which is preliminary data.</text>
</comment>
<feature type="transmembrane region" description="Helical" evidence="6">
    <location>
        <begin position="23"/>
        <end position="43"/>
    </location>
</feature>
<keyword evidence="4 6" id="KW-0472">Membrane</keyword>
<keyword evidence="3 6" id="KW-1133">Transmembrane helix</keyword>
<sequence length="304" mass="31643">MSDVVTGEAVVVEVRVAQLPTRALALLIDVVIQLALVIGANFLLGHAMAAADPALWAALAIAMTALIFLGYPVAFETLTRGRSPGKLAMGLRVVGDDGGPVRFRQALFRGLAALVEIWGLSGAPALIASLLSNRGKRLGDLFAGTIVISERAPQAAPPPPMPPELAAWAATLELSLLPEEVANTARNYLSRAPQLSPAIRRELGERIAGQVAAYVSPPPPPGVPHASYLAAVLAERRRRTEERLAARAAQAEAPRYGEPRPAVPGAAWPAPAPQAPAPQAAPPQERVVPRGTVGPTPGGFVPPA</sequence>
<evidence type="ECO:0000256" key="1">
    <source>
        <dbReference type="ARBA" id="ARBA00004141"/>
    </source>
</evidence>
<feature type="region of interest" description="Disordered" evidence="5">
    <location>
        <begin position="243"/>
        <end position="304"/>
    </location>
</feature>
<proteinExistence type="predicted"/>
<dbReference type="Pfam" id="PF06271">
    <property type="entry name" value="RDD"/>
    <property type="match status" value="1"/>
</dbReference>
<keyword evidence="2 6" id="KW-0812">Transmembrane</keyword>
<dbReference type="Proteomes" id="UP000319213">
    <property type="component" value="Unassembled WGS sequence"/>
</dbReference>
<evidence type="ECO:0000313" key="8">
    <source>
        <dbReference type="EMBL" id="TQM76831.1"/>
    </source>
</evidence>
<feature type="compositionally biased region" description="Low complexity" evidence="5">
    <location>
        <begin position="282"/>
        <end position="304"/>
    </location>
</feature>
<dbReference type="EMBL" id="VFPQ01000001">
    <property type="protein sequence ID" value="TQM76831.1"/>
    <property type="molecule type" value="Genomic_DNA"/>
</dbReference>
<organism evidence="8 9">
    <name type="scientific">Thermopolyspora flexuosa</name>
    <dbReference type="NCBI Taxonomy" id="103836"/>
    <lineage>
        <taxon>Bacteria</taxon>
        <taxon>Bacillati</taxon>
        <taxon>Actinomycetota</taxon>
        <taxon>Actinomycetes</taxon>
        <taxon>Streptosporangiales</taxon>
        <taxon>Streptosporangiaceae</taxon>
        <taxon>Thermopolyspora</taxon>
    </lineage>
</organism>
<evidence type="ECO:0000256" key="6">
    <source>
        <dbReference type="SAM" id="Phobius"/>
    </source>
</evidence>
<evidence type="ECO:0000256" key="4">
    <source>
        <dbReference type="ARBA" id="ARBA00023136"/>
    </source>
</evidence>
<protein>
    <submittedName>
        <fullName evidence="8">Putative RDD family membrane protein YckC</fullName>
    </submittedName>
</protein>